<dbReference type="SUPFAM" id="SSF49599">
    <property type="entry name" value="TRAF domain-like"/>
    <property type="match status" value="3"/>
</dbReference>
<keyword evidence="5 7" id="KW-0863">Zinc-finger</keyword>
<evidence type="ECO:0000256" key="4">
    <source>
        <dbReference type="ARBA" id="ARBA00022737"/>
    </source>
</evidence>
<feature type="zinc finger region" description="TRAF-type" evidence="7">
    <location>
        <begin position="111"/>
        <end position="158"/>
    </location>
</feature>
<dbReference type="GO" id="GO:0008270">
    <property type="term" value="F:zinc ion binding"/>
    <property type="evidence" value="ECO:0007669"/>
    <property type="project" value="UniProtKB-KW"/>
</dbReference>
<dbReference type="Pfam" id="PF00097">
    <property type="entry name" value="zf-C3HC4"/>
    <property type="match status" value="1"/>
</dbReference>
<gene>
    <name evidence="11" type="ORF">Cvel_14844</name>
</gene>
<dbReference type="InterPro" id="IPR008974">
    <property type="entry name" value="TRAF-like"/>
</dbReference>
<evidence type="ECO:0000256" key="5">
    <source>
        <dbReference type="ARBA" id="ARBA00022771"/>
    </source>
</evidence>
<dbReference type="PANTHER" id="PTHR10131:SF94">
    <property type="entry name" value="TNF RECEPTOR-ASSOCIATED FACTOR 4"/>
    <property type="match status" value="1"/>
</dbReference>
<evidence type="ECO:0000256" key="1">
    <source>
        <dbReference type="ARBA" id="ARBA00004496"/>
    </source>
</evidence>
<evidence type="ECO:0000256" key="2">
    <source>
        <dbReference type="ARBA" id="ARBA00022490"/>
    </source>
</evidence>
<evidence type="ECO:0000256" key="6">
    <source>
        <dbReference type="ARBA" id="ARBA00022833"/>
    </source>
</evidence>
<comment type="subcellular location">
    <subcellularLocation>
        <location evidence="1">Cytoplasm</location>
    </subcellularLocation>
</comment>
<feature type="zinc finger region" description="TRAF-type" evidence="7">
    <location>
        <begin position="166"/>
        <end position="210"/>
    </location>
</feature>
<dbReference type="VEuPathDB" id="CryptoDB:Cvel_14844"/>
<evidence type="ECO:0000256" key="3">
    <source>
        <dbReference type="ARBA" id="ARBA00022723"/>
    </source>
</evidence>
<dbReference type="CDD" id="cd00121">
    <property type="entry name" value="MATH"/>
    <property type="match status" value="1"/>
</dbReference>
<dbReference type="InterPro" id="IPR002083">
    <property type="entry name" value="MATH/TRAF_dom"/>
</dbReference>
<feature type="domain" description="TRAF-type" evidence="10">
    <location>
        <begin position="166"/>
        <end position="210"/>
    </location>
</feature>
<keyword evidence="3 7" id="KW-0479">Metal-binding</keyword>
<keyword evidence="8" id="KW-0175">Coiled coil</keyword>
<dbReference type="PANTHER" id="PTHR10131">
    <property type="entry name" value="TNF RECEPTOR ASSOCIATED FACTOR"/>
    <property type="match status" value="1"/>
</dbReference>
<dbReference type="GO" id="GO:0005737">
    <property type="term" value="C:cytoplasm"/>
    <property type="evidence" value="ECO:0007669"/>
    <property type="project" value="UniProtKB-SubCell"/>
</dbReference>
<reference evidence="11" key="1">
    <citation type="submission" date="2014-11" db="EMBL/GenBank/DDBJ databases">
        <authorList>
            <person name="Otto D Thomas"/>
            <person name="Naeem Raeece"/>
        </authorList>
    </citation>
    <scope>NUCLEOTIDE SEQUENCE</scope>
</reference>
<organism evidence="11">
    <name type="scientific">Chromera velia CCMP2878</name>
    <dbReference type="NCBI Taxonomy" id="1169474"/>
    <lineage>
        <taxon>Eukaryota</taxon>
        <taxon>Sar</taxon>
        <taxon>Alveolata</taxon>
        <taxon>Colpodellida</taxon>
        <taxon>Chromeraceae</taxon>
        <taxon>Chromera</taxon>
    </lineage>
</organism>
<dbReference type="EMBL" id="CDMZ01000080">
    <property type="protein sequence ID" value="CEM06188.1"/>
    <property type="molecule type" value="Genomic_DNA"/>
</dbReference>
<dbReference type="Gene3D" id="2.60.210.10">
    <property type="entry name" value="Apoptosis, Tumor Necrosis Factor Receptor Associated Protein 2, Chain A"/>
    <property type="match status" value="1"/>
</dbReference>
<feature type="domain" description="TRAF-type" evidence="10">
    <location>
        <begin position="111"/>
        <end position="158"/>
    </location>
</feature>
<dbReference type="Gene3D" id="3.30.40.10">
    <property type="entry name" value="Zinc/RING finger domain, C3HC4 (zinc finger)"/>
    <property type="match status" value="3"/>
</dbReference>
<dbReference type="InterPro" id="IPR018957">
    <property type="entry name" value="Znf_C3HC4_RING-type"/>
</dbReference>
<protein>
    <recommendedName>
        <fullName evidence="12">RING-type domain-containing protein</fullName>
    </recommendedName>
</protein>
<dbReference type="InterPro" id="IPR001841">
    <property type="entry name" value="Znf_RING"/>
</dbReference>
<feature type="domain" description="RING-type" evidence="9">
    <location>
        <begin position="28"/>
        <end position="68"/>
    </location>
</feature>
<evidence type="ECO:0000256" key="7">
    <source>
        <dbReference type="PROSITE-ProRule" id="PRU00207"/>
    </source>
</evidence>
<dbReference type="SUPFAM" id="SSF57850">
    <property type="entry name" value="RING/U-box"/>
    <property type="match status" value="1"/>
</dbReference>
<evidence type="ECO:0000313" key="11">
    <source>
        <dbReference type="EMBL" id="CEM06188.1"/>
    </source>
</evidence>
<dbReference type="AlphaFoldDB" id="A0A0G4F2P9"/>
<name>A0A0G4F2P9_9ALVE</name>
<dbReference type="InterPro" id="IPR001293">
    <property type="entry name" value="Znf_TRAF"/>
</dbReference>
<dbReference type="InterPro" id="IPR013083">
    <property type="entry name" value="Znf_RING/FYVE/PHD"/>
</dbReference>
<keyword evidence="6 7" id="KW-0862">Zinc</keyword>
<keyword evidence="2" id="KW-0963">Cytoplasm</keyword>
<proteinExistence type="predicted"/>
<evidence type="ECO:0000256" key="8">
    <source>
        <dbReference type="SAM" id="Coils"/>
    </source>
</evidence>
<dbReference type="PROSITE" id="PS50089">
    <property type="entry name" value="ZF_RING_2"/>
    <property type="match status" value="1"/>
</dbReference>
<accession>A0A0G4F2P9</accession>
<evidence type="ECO:0008006" key="12">
    <source>
        <dbReference type="Google" id="ProtNLM"/>
    </source>
</evidence>
<dbReference type="PROSITE" id="PS50145">
    <property type="entry name" value="ZF_TRAF"/>
    <property type="match status" value="2"/>
</dbReference>
<evidence type="ECO:0000259" key="10">
    <source>
        <dbReference type="PROSITE" id="PS50145"/>
    </source>
</evidence>
<dbReference type="Pfam" id="PF02176">
    <property type="entry name" value="zf-TRAF"/>
    <property type="match status" value="1"/>
</dbReference>
<evidence type="ECO:0000259" key="9">
    <source>
        <dbReference type="PROSITE" id="PS50089"/>
    </source>
</evidence>
<feature type="coiled-coil region" evidence="8">
    <location>
        <begin position="231"/>
        <end position="265"/>
    </location>
</feature>
<dbReference type="PhylomeDB" id="A0A0G4F2P9"/>
<keyword evidence="4" id="KW-0677">Repeat</keyword>
<sequence>MAAPIKRLGLDASFAADGFKEMALNALCAICHDFIEDAVETDCPARHVFCRPCVQECLDRRQPCPSCRGHISKLTVANTMIRNLVAVSKWKCLNFESGCAFTGTKTELQRHLDEECPEQETECPFKGCTEKNRRALLVEHKKTCNFRLIPCAHCEKSVAFFATDNHLKVCKSFPVDCPNGCGEKPPRGELSHHLNAECAEGSVRCSVHGCGETRKRKEMGEHEEEAAKKHVRLLAAENANLQQSVRQLDRQVKELQKESSEDTATVTVRLRDFESRSANIERGVFLESATFSFQGGRFFLRVFPKGDDDSDPEEPQASMWLYTENDFRGQLGFMVTVETELVPVSEGDPSHYHDWEGNPMTGFGWSNFCDSELLLDAAEETDGGALELTVRLAALRSRKIFAGDKDGGSA</sequence>